<organism evidence="2 3">
    <name type="scientific">Mangrovactinospora gilvigrisea</name>
    <dbReference type="NCBI Taxonomy" id="1428644"/>
    <lineage>
        <taxon>Bacteria</taxon>
        <taxon>Bacillati</taxon>
        <taxon>Actinomycetota</taxon>
        <taxon>Actinomycetes</taxon>
        <taxon>Kitasatosporales</taxon>
        <taxon>Streptomycetaceae</taxon>
        <taxon>Mangrovactinospora</taxon>
    </lineage>
</organism>
<feature type="signal peptide" evidence="1">
    <location>
        <begin position="1"/>
        <end position="28"/>
    </location>
</feature>
<proteinExistence type="predicted"/>
<comment type="caution">
    <text evidence="2">The sequence shown here is derived from an EMBL/GenBank/DDBJ whole genome shotgun (WGS) entry which is preliminary data.</text>
</comment>
<name>A0A1J7BEL0_9ACTN</name>
<evidence type="ECO:0000313" key="2">
    <source>
        <dbReference type="EMBL" id="OIV37013.1"/>
    </source>
</evidence>
<keyword evidence="3" id="KW-1185">Reference proteome</keyword>
<dbReference type="RefSeq" id="WP_071657089.1">
    <property type="nucleotide sequence ID" value="NZ_MLCF01000067.1"/>
</dbReference>
<dbReference type="AlphaFoldDB" id="A0A1J7BEL0"/>
<protein>
    <recommendedName>
        <fullName evidence="4">Conjugal transfer protein</fullName>
    </recommendedName>
</protein>
<reference evidence="2 3" key="1">
    <citation type="submission" date="2016-10" db="EMBL/GenBank/DDBJ databases">
        <title>Genome sequence of Streptomyces gilvigriseus MUSC 26.</title>
        <authorList>
            <person name="Lee L.-H."/>
            <person name="Ser H.-L."/>
        </authorList>
    </citation>
    <scope>NUCLEOTIDE SEQUENCE [LARGE SCALE GENOMIC DNA]</scope>
    <source>
        <strain evidence="2 3">MUSC 26</strain>
    </source>
</reference>
<gene>
    <name evidence="2" type="ORF">BIV57_13575</name>
</gene>
<evidence type="ECO:0008006" key="4">
    <source>
        <dbReference type="Google" id="ProtNLM"/>
    </source>
</evidence>
<dbReference type="InterPro" id="IPR024735">
    <property type="entry name" value="TcpC"/>
</dbReference>
<keyword evidence="1" id="KW-0732">Signal</keyword>
<evidence type="ECO:0000313" key="3">
    <source>
        <dbReference type="Proteomes" id="UP000243342"/>
    </source>
</evidence>
<dbReference type="STRING" id="1428644.BIV57_13575"/>
<dbReference type="EMBL" id="MLCF01000067">
    <property type="protein sequence ID" value="OIV37013.1"/>
    <property type="molecule type" value="Genomic_DNA"/>
</dbReference>
<evidence type="ECO:0000256" key="1">
    <source>
        <dbReference type="SAM" id="SignalP"/>
    </source>
</evidence>
<dbReference type="Pfam" id="PF12642">
    <property type="entry name" value="TpcC"/>
    <property type="match status" value="1"/>
</dbReference>
<sequence length="303" mass="30652">MRPSIGLGGKLARLAAFSVLACGPLALAAVILTPSAAPSAPAPSRVVPASTSAAAAGPSGFADLFVSTYLSAGQGTEDSLTPFLGQQVTLSTDPGSRRAQSTVVTALTQVAAGYWSVTVAADVVTKSGSDQGVHYFRVGVQASSASGAGTAAAPAGFVATTLPAEVGPPQTLKPSNLIYQRQIPDLSDPVAATAGQFLTAYLVAGETGPERYTSPGTRISKIDPAPYRRLEVTGVADDGDPSLSSTAVPADGTRRHALAQVQAKDAAGNQVSLTYAMTLTARAGRWEVTDLDPAPTTSSPTTR</sequence>
<dbReference type="Proteomes" id="UP000243342">
    <property type="component" value="Unassembled WGS sequence"/>
</dbReference>
<accession>A0A1J7BEL0</accession>
<feature type="chain" id="PRO_5009643167" description="Conjugal transfer protein" evidence="1">
    <location>
        <begin position="29"/>
        <end position="303"/>
    </location>
</feature>